<gene>
    <name evidence="1" type="ORF">SAMN04488029_4004</name>
</gene>
<organism evidence="1 2">
    <name type="scientific">Reichenbachiella faecimaris</name>
    <dbReference type="NCBI Taxonomy" id="692418"/>
    <lineage>
        <taxon>Bacteria</taxon>
        <taxon>Pseudomonadati</taxon>
        <taxon>Bacteroidota</taxon>
        <taxon>Cytophagia</taxon>
        <taxon>Cytophagales</taxon>
        <taxon>Reichenbachiellaceae</taxon>
        <taxon>Reichenbachiella</taxon>
    </lineage>
</organism>
<accession>A0A1W2GRM2</accession>
<sequence length="49" mass="5658">MILFSSDSFQDGNSQRAYFALSKVFLFLNKEIFITLSKPPNKSLETIRN</sequence>
<protein>
    <submittedName>
        <fullName evidence="1">Uncharacterized protein</fullName>
    </submittedName>
</protein>
<dbReference type="Proteomes" id="UP000192472">
    <property type="component" value="Unassembled WGS sequence"/>
</dbReference>
<evidence type="ECO:0000313" key="2">
    <source>
        <dbReference type="Proteomes" id="UP000192472"/>
    </source>
</evidence>
<dbReference type="STRING" id="692418.SAMN04488029_4004"/>
<dbReference type="EMBL" id="FWYF01000005">
    <property type="protein sequence ID" value="SMD39018.1"/>
    <property type="molecule type" value="Genomic_DNA"/>
</dbReference>
<name>A0A1W2GRM2_REIFA</name>
<reference evidence="1 2" key="1">
    <citation type="submission" date="2017-04" db="EMBL/GenBank/DDBJ databases">
        <authorList>
            <person name="Afonso C.L."/>
            <person name="Miller P.J."/>
            <person name="Scott M.A."/>
            <person name="Spackman E."/>
            <person name="Goraichik I."/>
            <person name="Dimitrov K.M."/>
            <person name="Suarez D.L."/>
            <person name="Swayne D.E."/>
        </authorList>
    </citation>
    <scope>NUCLEOTIDE SEQUENCE [LARGE SCALE GENOMIC DNA]</scope>
    <source>
        <strain evidence="1 2">DSM 26133</strain>
    </source>
</reference>
<dbReference type="AlphaFoldDB" id="A0A1W2GRM2"/>
<proteinExistence type="predicted"/>
<evidence type="ECO:0000313" key="1">
    <source>
        <dbReference type="EMBL" id="SMD39018.1"/>
    </source>
</evidence>
<keyword evidence="2" id="KW-1185">Reference proteome</keyword>